<dbReference type="InterPro" id="IPR022453">
    <property type="entry name" value="Znf_MqsA-type"/>
</dbReference>
<organism evidence="1 2">
    <name type="scientific">Fimbriimonas ginsengisoli</name>
    <dbReference type="NCBI Taxonomy" id="1005039"/>
    <lineage>
        <taxon>Bacteria</taxon>
        <taxon>Bacillati</taxon>
        <taxon>Armatimonadota</taxon>
        <taxon>Fimbriimonadia</taxon>
        <taxon>Fimbriimonadales</taxon>
        <taxon>Fimbriimonadaceae</taxon>
        <taxon>Fimbriimonas</taxon>
    </lineage>
</organism>
<evidence type="ECO:0000313" key="2">
    <source>
        <dbReference type="Proteomes" id="UP000727962"/>
    </source>
</evidence>
<dbReference type="CDD" id="cd12870">
    <property type="entry name" value="MqsA"/>
    <property type="match status" value="1"/>
</dbReference>
<dbReference type="AlphaFoldDB" id="A0A931LRG1"/>
<dbReference type="NCBIfam" id="TIGR03831">
    <property type="entry name" value="YgiT_finger"/>
    <property type="match status" value="1"/>
</dbReference>
<dbReference type="InterPro" id="IPR032758">
    <property type="entry name" value="MqsA/HigA-2"/>
</dbReference>
<dbReference type="Gene3D" id="3.10.20.860">
    <property type="match status" value="1"/>
</dbReference>
<sequence length="74" mass="7821">MTCPICKTGHTSRGTSTITLERGSTTIVFKEVPANVCQTCGEVYVDSDVTERLLREAEGAAAAGVQVEVRAYAA</sequence>
<proteinExistence type="predicted"/>
<dbReference type="Pfam" id="PF15731">
    <property type="entry name" value="MqsA_antitoxin"/>
    <property type="match status" value="1"/>
</dbReference>
<comment type="caution">
    <text evidence="1">The sequence shown here is derived from an EMBL/GenBank/DDBJ whole genome shotgun (WGS) entry which is preliminary data.</text>
</comment>
<evidence type="ECO:0000313" key="1">
    <source>
        <dbReference type="EMBL" id="MBI1755959.1"/>
    </source>
</evidence>
<protein>
    <submittedName>
        <fullName evidence="1">Type II toxin-antitoxin system MqsA family antitoxin</fullName>
    </submittedName>
</protein>
<dbReference type="Proteomes" id="UP000727962">
    <property type="component" value="Unassembled WGS sequence"/>
</dbReference>
<dbReference type="EMBL" id="JACOSL010000016">
    <property type="protein sequence ID" value="MBI1755959.1"/>
    <property type="molecule type" value="Genomic_DNA"/>
</dbReference>
<name>A0A931LRG1_FIMGI</name>
<accession>A0A931LRG1</accession>
<gene>
    <name evidence="1" type="ORF">HYR64_02500</name>
</gene>
<reference evidence="1" key="1">
    <citation type="submission" date="2020-07" db="EMBL/GenBank/DDBJ databases">
        <title>Huge and variable diversity of episymbiotic CPR bacteria and DPANN archaea in groundwater ecosystems.</title>
        <authorList>
            <person name="He C.Y."/>
            <person name="Keren R."/>
            <person name="Whittaker M."/>
            <person name="Farag I.F."/>
            <person name="Doudna J."/>
            <person name="Cate J.H.D."/>
            <person name="Banfield J.F."/>
        </authorList>
    </citation>
    <scope>NUCLEOTIDE SEQUENCE</scope>
    <source>
        <strain evidence="1">NC_groundwater_17_Pr7_B-0.1um_64_12</strain>
    </source>
</reference>